<dbReference type="EMBL" id="UINC01121038">
    <property type="protein sequence ID" value="SVC95908.1"/>
    <property type="molecule type" value="Genomic_DNA"/>
</dbReference>
<evidence type="ECO:0008006" key="2">
    <source>
        <dbReference type="Google" id="ProtNLM"/>
    </source>
</evidence>
<evidence type="ECO:0000313" key="1">
    <source>
        <dbReference type="EMBL" id="SVC95908.1"/>
    </source>
</evidence>
<protein>
    <recommendedName>
        <fullName evidence="2">Anti-sigma-28 factor FlgM C-terminal domain-containing protein</fullName>
    </recommendedName>
</protein>
<accession>A0A382RG14</accession>
<organism evidence="1">
    <name type="scientific">marine metagenome</name>
    <dbReference type="NCBI Taxonomy" id="408172"/>
    <lineage>
        <taxon>unclassified sequences</taxon>
        <taxon>metagenomes</taxon>
        <taxon>ecological metagenomes</taxon>
    </lineage>
</organism>
<proteinExistence type="predicted"/>
<dbReference type="AlphaFoldDB" id="A0A382RG14"/>
<reference evidence="1" key="1">
    <citation type="submission" date="2018-05" db="EMBL/GenBank/DDBJ databases">
        <authorList>
            <person name="Lanie J.A."/>
            <person name="Ng W.-L."/>
            <person name="Kazmierczak K.M."/>
            <person name="Andrzejewski T.M."/>
            <person name="Davidsen T.M."/>
            <person name="Wayne K.J."/>
            <person name="Tettelin H."/>
            <person name="Glass J.I."/>
            <person name="Rusch D."/>
            <person name="Podicherti R."/>
            <person name="Tsui H.-C.T."/>
            <person name="Winkler M.E."/>
        </authorList>
    </citation>
    <scope>NUCLEOTIDE SEQUENCE</scope>
</reference>
<gene>
    <name evidence="1" type="ORF">METZ01_LOCUS348762</name>
</gene>
<name>A0A382RG14_9ZZZZ</name>
<sequence>MNFKRKHSLPTHLEDDAGLPRNREERLLWIRLKVQEGYYDDAHVIRAVADAFLEPNEARRAGDRS</sequence>